<feature type="compositionally biased region" description="Low complexity" evidence="2">
    <location>
        <begin position="223"/>
        <end position="241"/>
    </location>
</feature>
<dbReference type="GO" id="GO:0051301">
    <property type="term" value="P:cell division"/>
    <property type="evidence" value="ECO:0007669"/>
    <property type="project" value="UniProtKB-UniRule"/>
</dbReference>
<feature type="domain" description="MapZ extracellular C-terminal" evidence="4">
    <location>
        <begin position="412"/>
        <end position="490"/>
    </location>
</feature>
<keyword evidence="1" id="KW-0131">Cell cycle</keyword>
<comment type="subunit">
    <text evidence="1">Interacts with FtsZ.</text>
</comment>
<evidence type="ECO:0000256" key="2">
    <source>
        <dbReference type="SAM" id="MobiDB-lite"/>
    </source>
</evidence>
<keyword evidence="1" id="KW-0132">Cell division</keyword>
<keyword evidence="1" id="KW-1003">Cell membrane</keyword>
<organism evidence="5 6">
    <name type="scientific">Streptococcus viridans</name>
    <dbReference type="NCBI Taxonomy" id="78535"/>
    <lineage>
        <taxon>Bacteria</taxon>
        <taxon>Bacillati</taxon>
        <taxon>Bacillota</taxon>
        <taxon>Bacilli</taxon>
        <taxon>Lactobacillales</taxon>
        <taxon>Streptococcaceae</taxon>
        <taxon>Streptococcus</taxon>
    </lineage>
</organism>
<comment type="similarity">
    <text evidence="1">Belongs to the MapZ family.</text>
</comment>
<dbReference type="InterPro" id="IPR041295">
    <property type="entry name" value="MapZ_EC1"/>
</dbReference>
<evidence type="ECO:0000256" key="1">
    <source>
        <dbReference type="HAMAP-Rule" id="MF_01941"/>
    </source>
</evidence>
<evidence type="ECO:0000259" key="4">
    <source>
        <dbReference type="Pfam" id="PF18708"/>
    </source>
</evidence>
<comment type="function">
    <text evidence="1">Early cell division protein that marks the future cell division site and supports proper FtsZ ring positioning.</text>
</comment>
<feature type="transmembrane region" description="Helical" evidence="1">
    <location>
        <begin position="196"/>
        <end position="217"/>
    </location>
</feature>
<feature type="region of interest" description="Disordered" evidence="2">
    <location>
        <begin position="221"/>
        <end position="241"/>
    </location>
</feature>
<feature type="compositionally biased region" description="Low complexity" evidence="2">
    <location>
        <begin position="364"/>
        <end position="402"/>
    </location>
</feature>
<dbReference type="Pfam" id="PF18708">
    <property type="entry name" value="MapZ_C2"/>
    <property type="match status" value="1"/>
</dbReference>
<dbReference type="Pfam" id="PF18041">
    <property type="entry name" value="MapZ_EC1"/>
    <property type="match status" value="1"/>
</dbReference>
<dbReference type="Proteomes" id="UP000254098">
    <property type="component" value="Unassembled WGS sequence"/>
</dbReference>
<sequence length="500" mass="54688">MSKDEKHLPEQEEKESILDFETAKEMTIGQAARKSEELEAGVTEEDNVLDKYIKQHRQEIEAGKFSAQSAEEMPEAEDQKQLSQLDLAEFIQEMHEEVQEEKNLESAEVASEESAFDETVAALAASEAEPQETSEENSTQTPEELEAETKIMEPIQPEMDDIPVSSTESTENYPTFTALDEEMETEKVPFYKNKKVVYSAVSVILLALIGGTAYLSLNKKQAKTTTTSTSQTSKSSTASSSENKDLKAFNSLYDSFFTDANKLALKNSSFGNLNKLKAALEKLKNTNEYNVAKAKYDSLVKQVEAVQNLNAQFTSAAITDGVLDTKAKVKADAKFTDVTTGNTDLDKVLKSAISLGKSQQVATPAPQSEAAAAPSQSSAQPPVAEQPASVPAQTTAPAAPASGTNLQRQLSRVPYDQTKINDSNNPAWNFNPGVLEKILATSRERGYFTGDNYILERVNIINGNGYYNLFRTDGTYLFSINCKTGYFVGNGAGYADALDY</sequence>
<dbReference type="RefSeq" id="WP_003028419.1">
    <property type="nucleotide sequence ID" value="NZ_UHHS01000001.1"/>
</dbReference>
<keyword evidence="6" id="KW-1185">Reference proteome</keyword>
<proteinExistence type="inferred from homology"/>
<feature type="region of interest" description="Disordered" evidence="2">
    <location>
        <begin position="97"/>
        <end position="146"/>
    </location>
</feature>
<dbReference type="HAMAP" id="MF_01941">
    <property type="entry name" value="MapZ"/>
    <property type="match status" value="1"/>
</dbReference>
<feature type="region of interest" description="Disordered" evidence="2">
    <location>
        <begin position="359"/>
        <end position="408"/>
    </location>
</feature>
<feature type="domain" description="MapZ extracellular" evidence="3">
    <location>
        <begin position="230"/>
        <end position="354"/>
    </location>
</feature>
<keyword evidence="1" id="KW-1133">Transmembrane helix</keyword>
<protein>
    <recommendedName>
        <fullName evidence="1">Mid-cell-anchored protein Z</fullName>
    </recommendedName>
</protein>
<keyword evidence="5" id="KW-0378">Hydrolase</keyword>
<evidence type="ECO:0000313" key="5">
    <source>
        <dbReference type="EMBL" id="SUO77529.1"/>
    </source>
</evidence>
<feature type="region of interest" description="Disordered" evidence="2">
    <location>
        <begin position="1"/>
        <end position="22"/>
    </location>
</feature>
<comment type="caution">
    <text evidence="5">The sequence shown here is derived from an EMBL/GenBank/DDBJ whole genome shotgun (WGS) entry which is preliminary data.</text>
</comment>
<feature type="region of interest" description="Disordered" evidence="2">
    <location>
        <begin position="63"/>
        <end position="82"/>
    </location>
</feature>
<evidence type="ECO:0000313" key="6">
    <source>
        <dbReference type="Proteomes" id="UP000254098"/>
    </source>
</evidence>
<name>A0ABD7NCU4_9STRE</name>
<dbReference type="GO" id="GO:0005886">
    <property type="term" value="C:plasma membrane"/>
    <property type="evidence" value="ECO:0007669"/>
    <property type="project" value="UniProtKB-SubCell"/>
</dbReference>
<accession>A0ABD7NCU4</accession>
<keyword evidence="5" id="KW-0255">Endonuclease</keyword>
<keyword evidence="1" id="KW-0472">Membrane</keyword>
<evidence type="ECO:0000259" key="3">
    <source>
        <dbReference type="Pfam" id="PF18041"/>
    </source>
</evidence>
<keyword evidence="5" id="KW-0540">Nuclease</keyword>
<dbReference type="GO" id="GO:0016787">
    <property type="term" value="F:hydrolase activity"/>
    <property type="evidence" value="ECO:0007669"/>
    <property type="project" value="UniProtKB-KW"/>
</dbReference>
<dbReference type="InterPro" id="IPR040532">
    <property type="entry name" value="MapZ_C2"/>
</dbReference>
<gene>
    <name evidence="1" type="primary">mapZ</name>
    <name evidence="5" type="ORF">NCTC1080_00390</name>
</gene>
<dbReference type="InterPro" id="IPR030858">
    <property type="entry name" value="MapZ"/>
</dbReference>
<reference evidence="5 6" key="1">
    <citation type="submission" date="2018-06" db="EMBL/GenBank/DDBJ databases">
        <authorList>
            <consortium name="Pathogen Informatics"/>
            <person name="Doyle S."/>
        </authorList>
    </citation>
    <scope>NUCLEOTIDE SEQUENCE [LARGE SCALE GENOMIC DNA]</scope>
    <source>
        <strain evidence="5 6">NCTC1080</strain>
    </source>
</reference>
<dbReference type="EMBL" id="UHHS01000001">
    <property type="protein sequence ID" value="SUO77529.1"/>
    <property type="molecule type" value="Genomic_DNA"/>
</dbReference>
<comment type="subcellular location">
    <subcellularLocation>
        <location evidence="1">Cell membrane</location>
        <topology evidence="1">Single-pass membrane protein</topology>
    </subcellularLocation>
    <text evidence="1">In newborn cells, forms a ring positioned at mid-cell. Soon after cell division starts and the cells begin elongating, the ring splits into two rings that, as elongation proceeds, move along and mark the future division sites.</text>
</comment>
<dbReference type="AlphaFoldDB" id="A0ABD7NCU4"/>
<dbReference type="GO" id="GO:0004519">
    <property type="term" value="F:endonuclease activity"/>
    <property type="evidence" value="ECO:0007669"/>
    <property type="project" value="UniProtKB-KW"/>
</dbReference>
<keyword evidence="1" id="KW-0812">Transmembrane</keyword>